<evidence type="ECO:0000313" key="1">
    <source>
        <dbReference type="EMBL" id="TCZ57857.1"/>
    </source>
</evidence>
<dbReference type="RefSeq" id="WP_132292538.1">
    <property type="nucleotide sequence ID" value="NZ_SKBM01000018.1"/>
</dbReference>
<dbReference type="Proteomes" id="UP000295023">
    <property type="component" value="Unassembled WGS sequence"/>
</dbReference>
<organism evidence="1 2">
    <name type="scientific">Roseicella aquatilis</name>
    <dbReference type="NCBI Taxonomy" id="2527868"/>
    <lineage>
        <taxon>Bacteria</taxon>
        <taxon>Pseudomonadati</taxon>
        <taxon>Pseudomonadota</taxon>
        <taxon>Alphaproteobacteria</taxon>
        <taxon>Acetobacterales</taxon>
        <taxon>Roseomonadaceae</taxon>
        <taxon>Roseicella</taxon>
    </lineage>
</organism>
<protein>
    <submittedName>
        <fullName evidence="1">Uncharacterized protein</fullName>
    </submittedName>
</protein>
<comment type="caution">
    <text evidence="1">The sequence shown here is derived from an EMBL/GenBank/DDBJ whole genome shotgun (WGS) entry which is preliminary data.</text>
</comment>
<dbReference type="AlphaFoldDB" id="A0A4R4DBI8"/>
<gene>
    <name evidence="1" type="ORF">EXY23_18025</name>
</gene>
<dbReference type="EMBL" id="SKBM01000018">
    <property type="protein sequence ID" value="TCZ57857.1"/>
    <property type="molecule type" value="Genomic_DNA"/>
</dbReference>
<evidence type="ECO:0000313" key="2">
    <source>
        <dbReference type="Proteomes" id="UP000295023"/>
    </source>
</evidence>
<accession>A0A4R4DBI8</accession>
<dbReference type="OrthoDB" id="7276052at2"/>
<name>A0A4R4DBI8_9PROT</name>
<reference evidence="1 2" key="1">
    <citation type="submission" date="2019-03" db="EMBL/GenBank/DDBJ databases">
        <title>Paracraurococcus aquatilis NE82 genome sequence.</title>
        <authorList>
            <person name="Zhao Y."/>
            <person name="Du Z."/>
        </authorList>
    </citation>
    <scope>NUCLEOTIDE SEQUENCE [LARGE SCALE GENOMIC DNA]</scope>
    <source>
        <strain evidence="1 2">NE82</strain>
    </source>
</reference>
<proteinExistence type="predicted"/>
<keyword evidence="2" id="KW-1185">Reference proteome</keyword>
<sequence length="77" mass="8006">MRSDTRPLSPAAAAAQARRTHIAAIMAHKARCQELPRPNDDEVASLVAAFAARGGQVTNCPTVCVLPVQNGTGLGRA</sequence>